<evidence type="ECO:0000313" key="13">
    <source>
        <dbReference type="Proteomes" id="UP000321525"/>
    </source>
</evidence>
<feature type="binding site" evidence="8">
    <location>
        <position position="663"/>
    </location>
    <ligand>
        <name>Zn(2+)</name>
        <dbReference type="ChEBI" id="CHEBI:29105"/>
        <label>2</label>
    </ligand>
</feature>
<dbReference type="GO" id="GO:0046872">
    <property type="term" value="F:metal ion binding"/>
    <property type="evidence" value="ECO:0007669"/>
    <property type="project" value="UniProtKB-KW"/>
</dbReference>
<dbReference type="InterPro" id="IPR018299">
    <property type="entry name" value="Alkaline_phosphatase_AS"/>
</dbReference>
<keyword evidence="2" id="KW-0597">Phosphoprotein</keyword>
<comment type="cofactor">
    <cofactor evidence="8">
        <name>Mg(2+)</name>
        <dbReference type="ChEBI" id="CHEBI:18420"/>
    </cofactor>
    <text evidence="8">Binds 1 Mg(2+) ion.</text>
</comment>
<dbReference type="GO" id="GO:0004035">
    <property type="term" value="F:alkaline phosphatase activity"/>
    <property type="evidence" value="ECO:0007669"/>
    <property type="project" value="TreeGrafter"/>
</dbReference>
<gene>
    <name evidence="11" type="ORF">ESZ26_08180</name>
    <name evidence="12" type="ORF">ESZ27_04870</name>
</gene>
<evidence type="ECO:0000256" key="1">
    <source>
        <dbReference type="ARBA" id="ARBA00005984"/>
    </source>
</evidence>
<dbReference type="Proteomes" id="UP000321917">
    <property type="component" value="Unassembled WGS sequence"/>
</dbReference>
<evidence type="ECO:0000256" key="8">
    <source>
        <dbReference type="PIRSR" id="PIRSR601952-2"/>
    </source>
</evidence>
<dbReference type="Gene3D" id="3.60.10.10">
    <property type="entry name" value="Endonuclease/exonuclease/phosphatase"/>
    <property type="match status" value="1"/>
</dbReference>
<accession>A0A5C6QMS5</accession>
<dbReference type="Pfam" id="PF00245">
    <property type="entry name" value="Alk_phosphatase"/>
    <property type="match status" value="1"/>
</dbReference>
<feature type="binding site" evidence="8">
    <location>
        <position position="432"/>
    </location>
    <ligand>
        <name>Zn(2+)</name>
        <dbReference type="ChEBI" id="CHEBI:29105"/>
        <label>2</label>
    </ligand>
</feature>
<dbReference type="SUPFAM" id="SSF53649">
    <property type="entry name" value="Alkaline phosphatase-like"/>
    <property type="match status" value="1"/>
</dbReference>
<dbReference type="OrthoDB" id="9794455at2"/>
<feature type="binding site" evidence="8">
    <location>
        <position position="534"/>
    </location>
    <ligand>
        <name>Mg(2+)</name>
        <dbReference type="ChEBI" id="CHEBI:18420"/>
    </ligand>
</feature>
<evidence type="ECO:0000256" key="7">
    <source>
        <dbReference type="PIRSR" id="PIRSR601952-1"/>
    </source>
</evidence>
<dbReference type="RefSeq" id="WP_146799254.1">
    <property type="nucleotide sequence ID" value="NZ_VOLP01000010.1"/>
</dbReference>
<dbReference type="EMBL" id="VOLQ01000006">
    <property type="protein sequence ID" value="TWX70093.1"/>
    <property type="molecule type" value="Genomic_DNA"/>
</dbReference>
<name>A0A5C6QMS5_9GAMM</name>
<evidence type="ECO:0000256" key="5">
    <source>
        <dbReference type="ARBA" id="ARBA00022833"/>
    </source>
</evidence>
<protein>
    <recommendedName>
        <fullName evidence="10">Endonuclease/exonuclease/phosphatase domain-containing protein</fullName>
    </recommendedName>
</protein>
<sequence length="831" mass="92325">MNFKIQSLTEIKYKNEHKSLKLNFIQLTLPFLLSVFVTQALAIQVEIDHQPKIKVATFNVSMDATNYLPDNIIGSGVELIAALKDDRQQIKNIAEIIQRNRPDIILLNEFDYIANPEQGVEIFLKEYLGKSQQGIAAIDYPYYYFAPVNTGVSTPFDLDNNGKKTNNLGDAQGFGHFPGHFGMLVLSKYPIVEDSIRTFQHFLWKDMPNAIVPIDPNTKEHWYNEQEWQMLRLSSKSHWDIPINVQGKLVHILASHPTPPVFDGNEDRNGARNHDEIRFWQDYITPEKGDYIYDDQGGKGGLTLNSRFVILGDQNASKDEGAARKDGISKLLASPFINNDMTPASVAGIKNSNSAFAANHTAGWGMQADYVLPSRFGINLQNNGVFWPEQNGPLYRLIETRSASSDHRLVWADLTLTAKVKPAKNIIMVIGDGMGPAYTTGYRYYMDNINTPLVETTIFDELLTGMVSTYPVNSQGYVTDSAAAATALSTGHKTYNGAIGVDVNKKPLLTIMEHAKQLGKKTGLVVTSQINHATPAAYFSHNESRKNYNEIADSYFDDKIKGHFKADLMLGGGSKYFIRPDRDLVSEFKQAGFQYISDLSTLTSLNKHQPILGLFAEVGLPWTLDNKNENHLLAMTKTAVQHLENNEGYVLLVEASQIDWAGHSNDIAAAMAEMQDLAETLTWLKNYVENRDDTLLVATADHSTGGLTLGANGDYRWQPEFLKNLTLSPKSIAAKLAQKNMPLSAQQLSNALGFIVTDQEANLFIDSNDEKSIYGQIKLLIDAKTNTGWTSGGHTGIDVQVFATGHGGKAFNRQQTNTDIAKQLFKVLGDN</sequence>
<evidence type="ECO:0000313" key="12">
    <source>
        <dbReference type="EMBL" id="TWX70093.1"/>
    </source>
</evidence>
<reference evidence="12 14" key="1">
    <citation type="submission" date="2019-07" db="EMBL/GenBank/DDBJ databases">
        <title>Genomes of sea-ice associated Colwellia species.</title>
        <authorList>
            <person name="Bowman J.P."/>
        </authorList>
    </citation>
    <scope>NUCLEOTIDE SEQUENCE [LARGE SCALE GENOMIC DNA]</scope>
    <source>
        <strain evidence="11 13">ACAM 607</strain>
        <strain evidence="12 14">IC036</strain>
    </source>
</reference>
<dbReference type="SMART" id="SM00098">
    <property type="entry name" value="alkPPc"/>
    <property type="match status" value="1"/>
</dbReference>
<comment type="similarity">
    <text evidence="1 9">Belongs to the alkaline phosphatase family.</text>
</comment>
<dbReference type="PRINTS" id="PR00113">
    <property type="entry name" value="ALKPHPHTASE"/>
</dbReference>
<dbReference type="AlphaFoldDB" id="A0A5C6QMS5"/>
<dbReference type="PANTHER" id="PTHR11596:SF5">
    <property type="entry name" value="ALKALINE PHOSPHATASE"/>
    <property type="match status" value="1"/>
</dbReference>
<evidence type="ECO:0000313" key="11">
    <source>
        <dbReference type="EMBL" id="TWX60337.1"/>
    </source>
</evidence>
<feature type="binding site" evidence="8">
    <location>
        <position position="794"/>
    </location>
    <ligand>
        <name>Zn(2+)</name>
        <dbReference type="ChEBI" id="CHEBI:29105"/>
        <label>2</label>
    </ligand>
</feature>
<keyword evidence="4" id="KW-0378">Hydrolase</keyword>
<feature type="binding site" evidence="8">
    <location>
        <position position="532"/>
    </location>
    <ligand>
        <name>Mg(2+)</name>
        <dbReference type="ChEBI" id="CHEBI:18420"/>
    </ligand>
</feature>
<evidence type="ECO:0000259" key="10">
    <source>
        <dbReference type="Pfam" id="PF03372"/>
    </source>
</evidence>
<dbReference type="Gene3D" id="1.10.60.40">
    <property type="match status" value="1"/>
</dbReference>
<feature type="active site" description="Phosphoserine intermediate" evidence="7">
    <location>
        <position position="481"/>
    </location>
</feature>
<dbReference type="EMBL" id="VOLR01000009">
    <property type="protein sequence ID" value="TWX60337.1"/>
    <property type="molecule type" value="Genomic_DNA"/>
</dbReference>
<feature type="binding site" evidence="8">
    <location>
        <position position="702"/>
    </location>
    <ligand>
        <name>Zn(2+)</name>
        <dbReference type="ChEBI" id="CHEBI:29105"/>
        <label>2</label>
    </ligand>
</feature>
<dbReference type="Pfam" id="PF03372">
    <property type="entry name" value="Exo_endo_phos"/>
    <property type="match status" value="1"/>
</dbReference>
<feature type="binding site" evidence="8">
    <location>
        <position position="659"/>
    </location>
    <ligand>
        <name>Zn(2+)</name>
        <dbReference type="ChEBI" id="CHEBI:29105"/>
        <label>2</label>
    </ligand>
</feature>
<comment type="caution">
    <text evidence="12">The sequence shown here is derived from an EMBL/GenBank/DDBJ whole genome shotgun (WGS) entry which is preliminary data.</text>
</comment>
<feature type="binding site" evidence="8">
    <location>
        <position position="654"/>
    </location>
    <ligand>
        <name>Mg(2+)</name>
        <dbReference type="ChEBI" id="CHEBI:18420"/>
    </ligand>
</feature>
<evidence type="ECO:0000256" key="4">
    <source>
        <dbReference type="ARBA" id="ARBA00022801"/>
    </source>
</evidence>
<evidence type="ECO:0000256" key="9">
    <source>
        <dbReference type="RuleBase" id="RU003946"/>
    </source>
</evidence>
<keyword evidence="13" id="KW-1185">Reference proteome</keyword>
<dbReference type="InterPro" id="IPR036691">
    <property type="entry name" value="Endo/exonu/phosph_ase_sf"/>
</dbReference>
<feature type="domain" description="Endonuclease/exonuclease/phosphatase" evidence="10">
    <location>
        <begin position="56"/>
        <end position="407"/>
    </location>
</feature>
<feature type="binding site" evidence="8">
    <location>
        <position position="432"/>
    </location>
    <ligand>
        <name>Mg(2+)</name>
        <dbReference type="ChEBI" id="CHEBI:18420"/>
    </ligand>
</feature>
<organism evidence="12 14">
    <name type="scientific">Colwellia hornerae</name>
    <dbReference type="NCBI Taxonomy" id="89402"/>
    <lineage>
        <taxon>Bacteria</taxon>
        <taxon>Pseudomonadati</taxon>
        <taxon>Pseudomonadota</taxon>
        <taxon>Gammaproteobacteria</taxon>
        <taxon>Alteromonadales</taxon>
        <taxon>Colwelliaceae</taxon>
        <taxon>Colwellia</taxon>
    </lineage>
</organism>
<evidence type="ECO:0000313" key="14">
    <source>
        <dbReference type="Proteomes" id="UP000321917"/>
    </source>
</evidence>
<dbReference type="InterPro" id="IPR001952">
    <property type="entry name" value="Alkaline_phosphatase"/>
</dbReference>
<dbReference type="CDD" id="cd16012">
    <property type="entry name" value="ALP"/>
    <property type="match status" value="1"/>
</dbReference>
<evidence type="ECO:0000256" key="6">
    <source>
        <dbReference type="ARBA" id="ARBA00022842"/>
    </source>
</evidence>
<proteinExistence type="inferred from homology"/>
<feature type="binding site" evidence="8">
    <location>
        <position position="701"/>
    </location>
    <ligand>
        <name>Zn(2+)</name>
        <dbReference type="ChEBI" id="CHEBI:29105"/>
        <label>2</label>
    </ligand>
</feature>
<dbReference type="PANTHER" id="PTHR11596">
    <property type="entry name" value="ALKALINE PHOSPHATASE"/>
    <property type="match status" value="1"/>
</dbReference>
<dbReference type="InterPro" id="IPR005135">
    <property type="entry name" value="Endo/exonuclease/phosphatase"/>
</dbReference>
<keyword evidence="6 8" id="KW-0460">Magnesium</keyword>
<dbReference type="Proteomes" id="UP000321525">
    <property type="component" value="Unassembled WGS sequence"/>
</dbReference>
<dbReference type="SUPFAM" id="SSF56219">
    <property type="entry name" value="DNase I-like"/>
    <property type="match status" value="1"/>
</dbReference>
<keyword evidence="3 8" id="KW-0479">Metal-binding</keyword>
<keyword evidence="5 8" id="KW-0862">Zinc</keyword>
<evidence type="ECO:0000256" key="2">
    <source>
        <dbReference type="ARBA" id="ARBA00022553"/>
    </source>
</evidence>
<dbReference type="PROSITE" id="PS00123">
    <property type="entry name" value="ALKALINE_PHOSPHATASE"/>
    <property type="match status" value="1"/>
</dbReference>
<evidence type="ECO:0000256" key="3">
    <source>
        <dbReference type="ARBA" id="ARBA00022723"/>
    </source>
</evidence>
<comment type="cofactor">
    <cofactor evidence="8">
        <name>Zn(2+)</name>
        <dbReference type="ChEBI" id="CHEBI:29105"/>
    </cofactor>
    <text evidence="8">Binds 2 Zn(2+) ions.</text>
</comment>
<dbReference type="Gene3D" id="3.40.720.10">
    <property type="entry name" value="Alkaline Phosphatase, subunit A"/>
    <property type="match status" value="1"/>
</dbReference>
<dbReference type="InterPro" id="IPR017850">
    <property type="entry name" value="Alkaline_phosphatase_core_sf"/>
</dbReference>